<proteinExistence type="predicted"/>
<dbReference type="NCBIfam" id="TIGR03655">
    <property type="entry name" value="anti_R_Lar"/>
    <property type="match status" value="1"/>
</dbReference>
<dbReference type="InterPro" id="IPR019908">
    <property type="entry name" value="Toxin_RalR"/>
</dbReference>
<reference evidence="1" key="1">
    <citation type="journal article" date="2015" name="Nature">
        <title>Complex archaea that bridge the gap between prokaryotes and eukaryotes.</title>
        <authorList>
            <person name="Spang A."/>
            <person name="Saw J.H."/>
            <person name="Jorgensen S.L."/>
            <person name="Zaremba-Niedzwiedzka K."/>
            <person name="Martijn J."/>
            <person name="Lind A.E."/>
            <person name="van Eijk R."/>
            <person name="Schleper C."/>
            <person name="Guy L."/>
            <person name="Ettema T.J."/>
        </authorList>
    </citation>
    <scope>NUCLEOTIDE SEQUENCE</scope>
</reference>
<protein>
    <submittedName>
        <fullName evidence="1">Uncharacterized protein</fullName>
    </submittedName>
</protein>
<dbReference type="EMBL" id="LAZR01022366">
    <property type="protein sequence ID" value="KKL82098.1"/>
    <property type="molecule type" value="Genomic_DNA"/>
</dbReference>
<dbReference type="Pfam" id="PF14354">
    <property type="entry name" value="Lar_restr_allev"/>
    <property type="match status" value="1"/>
</dbReference>
<organism evidence="1">
    <name type="scientific">marine sediment metagenome</name>
    <dbReference type="NCBI Taxonomy" id="412755"/>
    <lineage>
        <taxon>unclassified sequences</taxon>
        <taxon>metagenomes</taxon>
        <taxon>ecological metagenomes</taxon>
    </lineage>
</organism>
<evidence type="ECO:0000313" key="1">
    <source>
        <dbReference type="EMBL" id="KKL82098.1"/>
    </source>
</evidence>
<accession>A0A0F9F726</accession>
<dbReference type="AlphaFoldDB" id="A0A0F9F726"/>
<gene>
    <name evidence="1" type="ORF">LCGC14_1988140</name>
</gene>
<sequence>MTENEEFIRTGYEKLTYEELIARFNNAVRYPLLGGCPFCGNYDLSVRIVGDARSTAAVTCNECGAKGPTATTTPKAGDLWNVRAPREDMSNEILVMAGLAAVQKWDIDLTKINIKFVDSLEPFFVSSPQRFDMANPSSLTYSRTPVDKMIFQSDNGTRWRKDNIEFWLAWGPVTNTLAIYIRDTDNAT</sequence>
<name>A0A0F9F726_9ZZZZ</name>
<comment type="caution">
    <text evidence="1">The sequence shown here is derived from an EMBL/GenBank/DDBJ whole genome shotgun (WGS) entry which is preliminary data.</text>
</comment>